<keyword evidence="3" id="KW-1185">Reference proteome</keyword>
<gene>
    <name evidence="2" type="ORF">GQ55_9G485000</name>
</gene>
<feature type="compositionally biased region" description="Polar residues" evidence="1">
    <location>
        <begin position="85"/>
        <end position="94"/>
    </location>
</feature>
<feature type="compositionally biased region" description="Polar residues" evidence="1">
    <location>
        <begin position="15"/>
        <end position="24"/>
    </location>
</feature>
<feature type="compositionally biased region" description="Polar residues" evidence="1">
    <location>
        <begin position="41"/>
        <end position="57"/>
    </location>
</feature>
<dbReference type="Proteomes" id="UP000244336">
    <property type="component" value="Chromosome 9"/>
</dbReference>
<dbReference type="EMBL" id="CM009757">
    <property type="protein sequence ID" value="PUZ41197.1"/>
    <property type="molecule type" value="Genomic_DNA"/>
</dbReference>
<feature type="region of interest" description="Disordered" evidence="1">
    <location>
        <begin position="1"/>
        <end position="98"/>
    </location>
</feature>
<evidence type="ECO:0000313" key="3">
    <source>
        <dbReference type="Proteomes" id="UP000244336"/>
    </source>
</evidence>
<reference evidence="2 3" key="1">
    <citation type="submission" date="2018-04" db="EMBL/GenBank/DDBJ databases">
        <title>WGS assembly of Panicum hallii var. hallii HAL2.</title>
        <authorList>
            <person name="Lovell J."/>
            <person name="Jenkins J."/>
            <person name="Lowry D."/>
            <person name="Mamidi S."/>
            <person name="Sreedasyam A."/>
            <person name="Weng X."/>
            <person name="Barry K."/>
            <person name="Bonette J."/>
            <person name="Campitelli B."/>
            <person name="Daum C."/>
            <person name="Gordon S."/>
            <person name="Gould B."/>
            <person name="Lipzen A."/>
            <person name="MacQueen A."/>
            <person name="Palacio-Mejia J."/>
            <person name="Plott C."/>
            <person name="Shakirov E."/>
            <person name="Shu S."/>
            <person name="Yoshinaga Y."/>
            <person name="Zane M."/>
            <person name="Rokhsar D."/>
            <person name="Grimwood J."/>
            <person name="Schmutz J."/>
            <person name="Juenger T."/>
        </authorList>
    </citation>
    <scope>NUCLEOTIDE SEQUENCE [LARGE SCALE GENOMIC DNA]</scope>
    <source>
        <strain evidence="3">cv. HAL2</strain>
    </source>
</reference>
<sequence length="167" mass="18246">MHQRAPQFGRLIGPPTSNNRSASVKTRLPPKPLPSPRITETAASVSASCLRSISSPPSAVLMSPQRRQRPFRDRRPRRAHHHIPATQQFSSSPTRRPRARHRALCAAAIHHANGHRPTAPSDHRQIEVYQPGSSHQSQKHPSAAPLFAAAAAAALLDADIVILPVLR</sequence>
<name>A0A2T7CCX8_9POAL</name>
<feature type="compositionally biased region" description="Basic residues" evidence="1">
    <location>
        <begin position="66"/>
        <end position="83"/>
    </location>
</feature>
<accession>A0A2T7CCX8</accession>
<evidence type="ECO:0000313" key="2">
    <source>
        <dbReference type="EMBL" id="PUZ41197.1"/>
    </source>
</evidence>
<proteinExistence type="predicted"/>
<dbReference type="AlphaFoldDB" id="A0A2T7CCX8"/>
<evidence type="ECO:0000256" key="1">
    <source>
        <dbReference type="SAM" id="MobiDB-lite"/>
    </source>
</evidence>
<protein>
    <submittedName>
        <fullName evidence="2">Uncharacterized protein</fullName>
    </submittedName>
</protein>
<organism evidence="2 3">
    <name type="scientific">Panicum hallii var. hallii</name>
    <dbReference type="NCBI Taxonomy" id="1504633"/>
    <lineage>
        <taxon>Eukaryota</taxon>
        <taxon>Viridiplantae</taxon>
        <taxon>Streptophyta</taxon>
        <taxon>Embryophyta</taxon>
        <taxon>Tracheophyta</taxon>
        <taxon>Spermatophyta</taxon>
        <taxon>Magnoliopsida</taxon>
        <taxon>Liliopsida</taxon>
        <taxon>Poales</taxon>
        <taxon>Poaceae</taxon>
        <taxon>PACMAD clade</taxon>
        <taxon>Panicoideae</taxon>
        <taxon>Panicodae</taxon>
        <taxon>Paniceae</taxon>
        <taxon>Panicinae</taxon>
        <taxon>Panicum</taxon>
        <taxon>Panicum sect. Panicum</taxon>
    </lineage>
</organism>
<dbReference type="Gramene" id="PUZ41197">
    <property type="protein sequence ID" value="PUZ41197"/>
    <property type="gene ID" value="GQ55_9G485000"/>
</dbReference>